<name>A0A444JBV2_9BACT</name>
<dbReference type="CDD" id="cd05006">
    <property type="entry name" value="SIS_GmhA"/>
    <property type="match status" value="1"/>
</dbReference>
<keyword evidence="3" id="KW-1185">Reference proteome</keyword>
<dbReference type="Proteomes" id="UP000288892">
    <property type="component" value="Unassembled WGS sequence"/>
</dbReference>
<dbReference type="InterPro" id="IPR046348">
    <property type="entry name" value="SIS_dom_sf"/>
</dbReference>
<organism evidence="2 3">
    <name type="scientific">Candidatus Electrothrix marina</name>
    <dbReference type="NCBI Taxonomy" id="1859130"/>
    <lineage>
        <taxon>Bacteria</taxon>
        <taxon>Pseudomonadati</taxon>
        <taxon>Thermodesulfobacteriota</taxon>
        <taxon>Desulfobulbia</taxon>
        <taxon>Desulfobulbales</taxon>
        <taxon>Desulfobulbaceae</taxon>
        <taxon>Candidatus Electrothrix</taxon>
    </lineage>
</organism>
<keyword evidence="2" id="KW-0413">Isomerase</keyword>
<comment type="caution">
    <text evidence="2">The sequence shown here is derived from an EMBL/GenBank/DDBJ whole genome shotgun (WGS) entry which is preliminary data.</text>
</comment>
<dbReference type="InterPro" id="IPR035461">
    <property type="entry name" value="GmhA/DiaA"/>
</dbReference>
<dbReference type="EMBL" id="MTKS01000296">
    <property type="protein sequence ID" value="RWX50576.1"/>
    <property type="molecule type" value="Genomic_DNA"/>
</dbReference>
<sequence>MNEFIYTRLSQSNMAKEAFAKESSDKIIQLSEEIVSTFTQGGKVLIFGNGGSAADAQHMAAEFVNRFLLNRRPLPAIALTTDTSVLTSIGNDFSYEMIFTKQIQALGKP</sequence>
<dbReference type="PANTHER" id="PTHR30390:SF6">
    <property type="entry name" value="DNAA INITIATOR-ASSOCIATING PROTEIN DIAA"/>
    <property type="match status" value="1"/>
</dbReference>
<dbReference type="InterPro" id="IPR050099">
    <property type="entry name" value="SIS_GmhA/DiaA_subfam"/>
</dbReference>
<dbReference type="EC" id="5.3.1.28" evidence="2"/>
<feature type="non-terminal residue" evidence="2">
    <location>
        <position position="109"/>
    </location>
</feature>
<dbReference type="PROSITE" id="PS51464">
    <property type="entry name" value="SIS"/>
    <property type="match status" value="1"/>
</dbReference>
<proteinExistence type="predicted"/>
<evidence type="ECO:0000313" key="2">
    <source>
        <dbReference type="EMBL" id="RWX50576.1"/>
    </source>
</evidence>
<dbReference type="Gene3D" id="3.40.50.10490">
    <property type="entry name" value="Glucose-6-phosphate isomerase like protein, domain 1"/>
    <property type="match status" value="1"/>
</dbReference>
<reference evidence="2 3" key="1">
    <citation type="submission" date="2017-01" db="EMBL/GenBank/DDBJ databases">
        <title>The cable genome- insights into the physiology and evolution of filamentous bacteria capable of sulfide oxidation via long distance electron transfer.</title>
        <authorList>
            <person name="Schreiber L."/>
            <person name="Bjerg J.T."/>
            <person name="Boggild A."/>
            <person name="Van De Vossenberg J."/>
            <person name="Meysman F."/>
            <person name="Nielsen L.P."/>
            <person name="Schramm A."/>
            <person name="Kjeldsen K.U."/>
        </authorList>
    </citation>
    <scope>NUCLEOTIDE SEQUENCE [LARGE SCALE GENOMIC DNA]</scope>
    <source>
        <strain evidence="2">A5</strain>
    </source>
</reference>
<evidence type="ECO:0000259" key="1">
    <source>
        <dbReference type="PROSITE" id="PS51464"/>
    </source>
</evidence>
<dbReference type="GO" id="GO:0097367">
    <property type="term" value="F:carbohydrate derivative binding"/>
    <property type="evidence" value="ECO:0007669"/>
    <property type="project" value="InterPro"/>
</dbReference>
<protein>
    <submittedName>
        <fullName evidence="2">SIS domain-containing protein</fullName>
        <ecNumber evidence="2">5.3.1.28</ecNumber>
    </submittedName>
</protein>
<dbReference type="Pfam" id="PF13580">
    <property type="entry name" value="SIS_2"/>
    <property type="match status" value="1"/>
</dbReference>
<dbReference type="PANTHER" id="PTHR30390">
    <property type="entry name" value="SEDOHEPTULOSE 7-PHOSPHATE ISOMERASE / DNAA INITIATOR-ASSOCIATING FACTOR FOR REPLICATION INITIATION"/>
    <property type="match status" value="1"/>
</dbReference>
<dbReference type="InterPro" id="IPR001347">
    <property type="entry name" value="SIS_dom"/>
</dbReference>
<feature type="domain" description="SIS" evidence="1">
    <location>
        <begin position="34"/>
        <end position="109"/>
    </location>
</feature>
<gene>
    <name evidence="2" type="ORF">VU01_12961</name>
</gene>
<dbReference type="GO" id="GO:1901135">
    <property type="term" value="P:carbohydrate derivative metabolic process"/>
    <property type="evidence" value="ECO:0007669"/>
    <property type="project" value="InterPro"/>
</dbReference>
<evidence type="ECO:0000313" key="3">
    <source>
        <dbReference type="Proteomes" id="UP000288892"/>
    </source>
</evidence>
<dbReference type="GO" id="GO:0016853">
    <property type="term" value="F:isomerase activity"/>
    <property type="evidence" value="ECO:0007669"/>
    <property type="project" value="UniProtKB-KW"/>
</dbReference>
<dbReference type="AlphaFoldDB" id="A0A444JBV2"/>
<dbReference type="SUPFAM" id="SSF53697">
    <property type="entry name" value="SIS domain"/>
    <property type="match status" value="1"/>
</dbReference>
<accession>A0A444JBV2</accession>